<feature type="compositionally biased region" description="Basic and acidic residues" evidence="1">
    <location>
        <begin position="735"/>
        <end position="748"/>
    </location>
</feature>
<dbReference type="EMBL" id="AZGY01000001">
    <property type="protein sequence ID" value="OAA33698.1"/>
    <property type="molecule type" value="Genomic_DNA"/>
</dbReference>
<feature type="region of interest" description="Disordered" evidence="1">
    <location>
        <begin position="770"/>
        <end position="810"/>
    </location>
</feature>
<feature type="region of interest" description="Disordered" evidence="1">
    <location>
        <begin position="438"/>
        <end position="459"/>
    </location>
</feature>
<feature type="region of interest" description="Disordered" evidence="1">
    <location>
        <begin position="1060"/>
        <end position="1133"/>
    </location>
</feature>
<feature type="region of interest" description="Disordered" evidence="1">
    <location>
        <begin position="1"/>
        <end position="106"/>
    </location>
</feature>
<evidence type="ECO:0000313" key="2">
    <source>
        <dbReference type="EMBL" id="OAA33698.1"/>
    </source>
</evidence>
<feature type="compositionally biased region" description="Basic and acidic residues" evidence="1">
    <location>
        <begin position="256"/>
        <end position="270"/>
    </location>
</feature>
<evidence type="ECO:0000256" key="1">
    <source>
        <dbReference type="SAM" id="MobiDB-lite"/>
    </source>
</evidence>
<evidence type="ECO:0000313" key="3">
    <source>
        <dbReference type="Proteomes" id="UP000078544"/>
    </source>
</evidence>
<feature type="compositionally biased region" description="Acidic residues" evidence="1">
    <location>
        <begin position="800"/>
        <end position="810"/>
    </location>
</feature>
<feature type="compositionally biased region" description="Basic and acidic residues" evidence="1">
    <location>
        <begin position="787"/>
        <end position="799"/>
    </location>
</feature>
<feature type="compositionally biased region" description="Basic and acidic residues" evidence="1">
    <location>
        <begin position="71"/>
        <end position="88"/>
    </location>
</feature>
<feature type="compositionally biased region" description="Low complexity" evidence="1">
    <location>
        <begin position="34"/>
        <end position="44"/>
    </location>
</feature>
<name>A0A166VID5_9HYPO</name>
<dbReference type="AlphaFoldDB" id="A0A166VID5"/>
<dbReference type="Proteomes" id="UP000078544">
    <property type="component" value="Unassembled WGS sequence"/>
</dbReference>
<feature type="compositionally biased region" description="Polar residues" evidence="1">
    <location>
        <begin position="274"/>
        <end position="291"/>
    </location>
</feature>
<gene>
    <name evidence="2" type="ORF">AAL_01163</name>
</gene>
<organism evidence="2 3">
    <name type="scientific">Moelleriella libera RCEF 2490</name>
    <dbReference type="NCBI Taxonomy" id="1081109"/>
    <lineage>
        <taxon>Eukaryota</taxon>
        <taxon>Fungi</taxon>
        <taxon>Dikarya</taxon>
        <taxon>Ascomycota</taxon>
        <taxon>Pezizomycotina</taxon>
        <taxon>Sordariomycetes</taxon>
        <taxon>Hypocreomycetidae</taxon>
        <taxon>Hypocreales</taxon>
        <taxon>Clavicipitaceae</taxon>
        <taxon>Moelleriella</taxon>
    </lineage>
</organism>
<feature type="compositionally biased region" description="Polar residues" evidence="1">
    <location>
        <begin position="1103"/>
        <end position="1112"/>
    </location>
</feature>
<feature type="region of interest" description="Disordered" evidence="1">
    <location>
        <begin position="957"/>
        <end position="1003"/>
    </location>
</feature>
<protein>
    <submittedName>
        <fullName evidence="2">Uncharacterized protein</fullName>
    </submittedName>
</protein>
<feature type="compositionally biased region" description="Basic residues" evidence="1">
    <location>
        <begin position="1"/>
        <end position="11"/>
    </location>
</feature>
<feature type="compositionally biased region" description="Basic and acidic residues" evidence="1">
    <location>
        <begin position="1062"/>
        <end position="1071"/>
    </location>
</feature>
<feature type="compositionally biased region" description="Polar residues" evidence="1">
    <location>
        <begin position="960"/>
        <end position="969"/>
    </location>
</feature>
<keyword evidence="3" id="KW-1185">Reference proteome</keyword>
<comment type="caution">
    <text evidence="2">The sequence shown here is derived from an EMBL/GenBank/DDBJ whole genome shotgun (WGS) entry which is preliminary data.</text>
</comment>
<feature type="region of interest" description="Disordered" evidence="1">
    <location>
        <begin position="256"/>
        <end position="401"/>
    </location>
</feature>
<dbReference type="STRING" id="1081109.A0A166VID5"/>
<accession>A0A166VID5</accession>
<sequence>MLSHLRFHRKGASNPPSPITEHHQPFLPFGSKETPQSSSSTSPPDGRLAPSSSNHAPMLPPIARVTSDGSDAGHDRRNGSAPSPEERPPQTQRPSHGGDMGFIGGVALQNIRRSVEANHSTARTDKVDGLGRGFLEDGALRQLSGNEDDIAAVARDNHRQKPAPEPSLDLHTSNVTYKTRRAPERKLPQDVPAALSGIPALSSNEAGRGKKGLPFLKNPMSTLLMRRRNNQNAPALHPLPLHKKEDAPLYDPRIRGTRVHDFSAPRKSRDVYAQNPSITQSSSDVQLSASQDPHLPTRTASCEEPPRTQETPLDLPAAVRADKAAGTSRSSSRRKNVSSSSSRSKPDASGGNYGLDAAPQRSGIWDSSSLPRPAPKIDDPDSSDPALRASGERNSTRSRKISLTDVTLSTIPRHMKSTSSRFSFDMVGAANQEKLLEERHRQRELDRKPAEDGGFRDSRFDDFDADSFDYEAMMDDDGLEERIPGVNADFEEEVPEINVGYEGDCDPSVQADFAAHGVRERAQYTDDEELDPENDQENFAGFVFQRSNPASSLTSPRSIGMLATPRDADGNVIGFALTKDTPGSSSFPQSPFGHSMKPGLRQVSGASGLGIEGVNAPPLDSQCETSNYDDLYYDDGMVGYEDQFPEGLAPALDISDQPFDESIFDDNDTDEFGRPVPGAFQRAQSIRRAAQEITAKRESDLTSHLSVQSATSRSTAHTSISADKQAVTEGSQIDAKGKGTNVRDEDRPGLGSGKSMVEYQAALAAAAHEAAASGKFQRAPSPSPVSAKKDDADSEKNQDDALDGYEDADDDFDIDDDAIIAEANASALANDSDGWYGQEFGFYSAPPNSYSTSHASGQSAVKEYAYANGGFFGPEGIARLDRSTSGRMTSREPNLTPITERSEYSNRNSLMSMGFPPLSSSTPAVQSPGLAQLAMMADSGDEQMTLSALLRLRSRAWGGSQASVPSSRDGSPRSERGDMSGLSWPVISRGGAGPAGANHAGKPSFSSNVSFEIDSDGESAPGSPTVTMAATATALDTRQNAVKPEEDSAQFAADYGVAGRLSPDKDIEKGMRGGQPCETDGLAKPDPTKTGSSEVRCSGERSALNSVKSSSAKGHRHKGSAESVSYVREDDSGETRWVLERRRTGDSGEVEVLEREFIMGQI</sequence>
<feature type="compositionally biased region" description="Polar residues" evidence="1">
    <location>
        <begin position="702"/>
        <end position="722"/>
    </location>
</feature>
<reference evidence="2 3" key="1">
    <citation type="journal article" date="2016" name="Genome Biol. Evol.">
        <title>Divergent and convergent evolution of fungal pathogenicity.</title>
        <authorList>
            <person name="Shang Y."/>
            <person name="Xiao G."/>
            <person name="Zheng P."/>
            <person name="Cen K."/>
            <person name="Zhan S."/>
            <person name="Wang C."/>
        </authorList>
    </citation>
    <scope>NUCLEOTIDE SEQUENCE [LARGE SCALE GENOMIC DNA]</scope>
    <source>
        <strain evidence="2 3">RCEF 2490</strain>
    </source>
</reference>
<dbReference type="OrthoDB" id="5408302at2759"/>
<feature type="region of interest" description="Disordered" evidence="1">
    <location>
        <begin position="695"/>
        <end position="754"/>
    </location>
</feature>
<proteinExistence type="predicted"/>